<sequence length="292" mass="32154">MSTYTPSQEFDYDDPSSPLIQGTDSPLDAHCYELSDDTGEKVALLTLFLDAQKRVRRAELFYYHRNQLSEALQAAVYREARHIIETRYIGSDGISSTLQVLDSTRLGEERISHNNPDPLYGPERRYPLFPFVIGYTAVVIVLIIFGLINSFAFPASPADSASKDASTGLAEQTQPAEGLSGMAIQEEPTAPLFPPNTNGLPPSKMADNRLAFGMTVRIRPGLRSFVRSEPGPEAGEPVGFLEDGATAKILGGPVWMQGREDTIVWWYVETENGVRGWTPANTSDLTLLEPVE</sequence>
<organism evidence="3 4">
    <name type="scientific">Caldilinea aerophila (strain DSM 14535 / JCM 11387 / NBRC 104270 / STL-6-O1)</name>
    <dbReference type="NCBI Taxonomy" id="926550"/>
    <lineage>
        <taxon>Bacteria</taxon>
        <taxon>Bacillati</taxon>
        <taxon>Chloroflexota</taxon>
        <taxon>Caldilineae</taxon>
        <taxon>Caldilineales</taxon>
        <taxon>Caldilineaceae</taxon>
        <taxon>Caldilinea</taxon>
    </lineage>
</organism>
<keyword evidence="4" id="KW-1185">Reference proteome</keyword>
<dbReference type="HOGENOM" id="CLU_952124_0_0_0"/>
<keyword evidence="2" id="KW-0472">Membrane</keyword>
<dbReference type="KEGG" id="cap:CLDAP_36820"/>
<evidence type="ECO:0008006" key="5">
    <source>
        <dbReference type="Google" id="ProtNLM"/>
    </source>
</evidence>
<evidence type="ECO:0000313" key="3">
    <source>
        <dbReference type="EMBL" id="BAM01722.1"/>
    </source>
</evidence>
<keyword evidence="2" id="KW-1133">Transmembrane helix</keyword>
<feature type="region of interest" description="Disordered" evidence="1">
    <location>
        <begin position="1"/>
        <end position="23"/>
    </location>
</feature>
<keyword evidence="2" id="KW-0812">Transmembrane</keyword>
<dbReference type="EMBL" id="AP012337">
    <property type="protein sequence ID" value="BAM01722.1"/>
    <property type="molecule type" value="Genomic_DNA"/>
</dbReference>
<evidence type="ECO:0000256" key="2">
    <source>
        <dbReference type="SAM" id="Phobius"/>
    </source>
</evidence>
<proteinExistence type="predicted"/>
<name>I0I8Y4_CALAS</name>
<dbReference type="AlphaFoldDB" id="I0I8Y4"/>
<dbReference type="RefSeq" id="WP_014434947.1">
    <property type="nucleotide sequence ID" value="NC_017079.1"/>
</dbReference>
<accession>I0I8Y4</accession>
<gene>
    <name evidence="3" type="ordered locus">CLDAP_36820</name>
</gene>
<evidence type="ECO:0000256" key="1">
    <source>
        <dbReference type="SAM" id="MobiDB-lite"/>
    </source>
</evidence>
<dbReference type="Proteomes" id="UP000007880">
    <property type="component" value="Chromosome"/>
</dbReference>
<protein>
    <recommendedName>
        <fullName evidence="5">SH3 domain-containing protein</fullName>
    </recommendedName>
</protein>
<evidence type="ECO:0000313" key="4">
    <source>
        <dbReference type="Proteomes" id="UP000007880"/>
    </source>
</evidence>
<reference evidence="3 4" key="1">
    <citation type="submission" date="2012-02" db="EMBL/GenBank/DDBJ databases">
        <title>Complete genome sequence of Caldilinea aerophila DSM 14535 (= NBRC 102666).</title>
        <authorList>
            <person name="Oguchi A."/>
            <person name="Hosoyama A."/>
            <person name="Sekine M."/>
            <person name="Fukai R."/>
            <person name="Kato Y."/>
            <person name="Nakamura S."/>
            <person name="Hanada S."/>
            <person name="Yamazaki S."/>
            <person name="Fujita N."/>
        </authorList>
    </citation>
    <scope>NUCLEOTIDE SEQUENCE [LARGE SCALE GENOMIC DNA]</scope>
    <source>
        <strain evidence="4">DSM 14535 / JCM 11387 / NBRC 104270 / STL-6-O1</strain>
    </source>
</reference>
<dbReference type="STRING" id="926550.CLDAP_36820"/>
<feature type="transmembrane region" description="Helical" evidence="2">
    <location>
        <begin position="128"/>
        <end position="148"/>
    </location>
</feature>
<dbReference type="OrthoDB" id="155101at2"/>